<dbReference type="FunFam" id="3.50.50.60:FF:000235">
    <property type="entry name" value="Glutathione reductase"/>
    <property type="match status" value="1"/>
</dbReference>
<dbReference type="GO" id="GO:0004362">
    <property type="term" value="F:glutathione-disulfide reductase (NADPH) activity"/>
    <property type="evidence" value="ECO:0007669"/>
    <property type="project" value="UniProtKB-EC"/>
</dbReference>
<name>A0A1W1E288_9ZZZZ</name>
<dbReference type="GO" id="GO:0050660">
    <property type="term" value="F:flavin adenine dinucleotide binding"/>
    <property type="evidence" value="ECO:0007669"/>
    <property type="project" value="InterPro"/>
</dbReference>
<evidence type="ECO:0000256" key="7">
    <source>
        <dbReference type="ARBA" id="ARBA00023157"/>
    </source>
</evidence>
<dbReference type="EMBL" id="FPHZ01000128">
    <property type="protein sequence ID" value="SFV88049.1"/>
    <property type="molecule type" value="Genomic_DNA"/>
</dbReference>
<feature type="domain" description="Pyridine nucleotide-disulphide oxidoreductase dimerisation" evidence="9">
    <location>
        <begin position="304"/>
        <end position="412"/>
    </location>
</feature>
<dbReference type="FunFam" id="3.30.390.30:FF:000003">
    <property type="entry name" value="Glutathione reductase"/>
    <property type="match status" value="1"/>
</dbReference>
<gene>
    <name evidence="11" type="ORF">MNB_SUP05-SYMBIONT-5-1261</name>
</gene>
<dbReference type="SUPFAM" id="SSF51905">
    <property type="entry name" value="FAD/NAD(P)-binding domain"/>
    <property type="match status" value="1"/>
</dbReference>
<dbReference type="InterPro" id="IPR023753">
    <property type="entry name" value="FAD/NAD-binding_dom"/>
</dbReference>
<dbReference type="InterPro" id="IPR016156">
    <property type="entry name" value="FAD/NAD-linked_Rdtase_dimer_sf"/>
</dbReference>
<evidence type="ECO:0000259" key="10">
    <source>
        <dbReference type="Pfam" id="PF07992"/>
    </source>
</evidence>
<proteinExistence type="inferred from homology"/>
<protein>
    <submittedName>
        <fullName evidence="11">Glutathione reductase</fullName>
        <ecNumber evidence="11">1.8.1.7</ecNumber>
    </submittedName>
</protein>
<dbReference type="GO" id="GO:0006749">
    <property type="term" value="P:glutathione metabolic process"/>
    <property type="evidence" value="ECO:0007669"/>
    <property type="project" value="TreeGrafter"/>
</dbReference>
<evidence type="ECO:0000259" key="9">
    <source>
        <dbReference type="Pfam" id="PF02852"/>
    </source>
</evidence>
<keyword evidence="7" id="KW-1015">Disulfide bond</keyword>
<dbReference type="PRINTS" id="PR00368">
    <property type="entry name" value="FADPNR"/>
</dbReference>
<evidence type="ECO:0000256" key="5">
    <source>
        <dbReference type="ARBA" id="ARBA00022827"/>
    </source>
</evidence>
<comment type="cofactor">
    <cofactor evidence="1">
        <name>FAD</name>
        <dbReference type="ChEBI" id="CHEBI:57692"/>
    </cofactor>
</comment>
<dbReference type="GO" id="GO:0034599">
    <property type="term" value="P:cellular response to oxidative stress"/>
    <property type="evidence" value="ECO:0007669"/>
    <property type="project" value="TreeGrafter"/>
</dbReference>
<evidence type="ECO:0000256" key="3">
    <source>
        <dbReference type="ARBA" id="ARBA00011738"/>
    </source>
</evidence>
<keyword evidence="4" id="KW-0285">Flavoprotein</keyword>
<dbReference type="SUPFAM" id="SSF55424">
    <property type="entry name" value="FAD/NAD-linked reductases, dimerisation (C-terminal) domain"/>
    <property type="match status" value="1"/>
</dbReference>
<comment type="subunit">
    <text evidence="3">Homodimer.</text>
</comment>
<dbReference type="Gene3D" id="3.50.50.60">
    <property type="entry name" value="FAD/NAD(P)-binding domain"/>
    <property type="match status" value="2"/>
</dbReference>
<evidence type="ECO:0000313" key="11">
    <source>
        <dbReference type="EMBL" id="SFV88049.1"/>
    </source>
</evidence>
<dbReference type="Gene3D" id="3.30.390.30">
    <property type="match status" value="1"/>
</dbReference>
<dbReference type="InterPro" id="IPR012999">
    <property type="entry name" value="Pyr_OxRdtase_I_AS"/>
</dbReference>
<accession>A0A1W1E288</accession>
<evidence type="ECO:0000256" key="4">
    <source>
        <dbReference type="ARBA" id="ARBA00022630"/>
    </source>
</evidence>
<evidence type="ECO:0000256" key="6">
    <source>
        <dbReference type="ARBA" id="ARBA00023002"/>
    </source>
</evidence>
<dbReference type="PROSITE" id="PS00076">
    <property type="entry name" value="PYRIDINE_REDOX_1"/>
    <property type="match status" value="1"/>
</dbReference>
<keyword evidence="5" id="KW-0274">FAD</keyword>
<reference evidence="11" key="1">
    <citation type="submission" date="2016-10" db="EMBL/GenBank/DDBJ databases">
        <authorList>
            <person name="de Groot N.N."/>
        </authorList>
    </citation>
    <scope>NUCLEOTIDE SEQUENCE</scope>
</reference>
<dbReference type="GO" id="GO:0045454">
    <property type="term" value="P:cell redox homeostasis"/>
    <property type="evidence" value="ECO:0007669"/>
    <property type="project" value="InterPro"/>
</dbReference>
<comment type="similarity">
    <text evidence="2">Belongs to the class-I pyridine nucleotide-disulfide oxidoreductase family.</text>
</comment>
<dbReference type="PANTHER" id="PTHR42737">
    <property type="entry name" value="GLUTATHIONE REDUCTASE"/>
    <property type="match status" value="1"/>
</dbReference>
<dbReference type="PRINTS" id="PR00411">
    <property type="entry name" value="PNDRDTASEI"/>
</dbReference>
<evidence type="ECO:0000256" key="2">
    <source>
        <dbReference type="ARBA" id="ARBA00007532"/>
    </source>
</evidence>
<keyword evidence="8" id="KW-0676">Redox-active center</keyword>
<dbReference type="InterPro" id="IPR004099">
    <property type="entry name" value="Pyr_nucl-diS_OxRdtase_dimer"/>
</dbReference>
<dbReference type="Pfam" id="PF02852">
    <property type="entry name" value="Pyr_redox_dim"/>
    <property type="match status" value="1"/>
</dbReference>
<dbReference type="PANTHER" id="PTHR42737:SF2">
    <property type="entry name" value="GLUTATHIONE REDUCTASE"/>
    <property type="match status" value="1"/>
</dbReference>
<feature type="domain" description="FAD/NAD(P)-binding" evidence="10">
    <location>
        <begin position="4"/>
        <end position="283"/>
    </location>
</feature>
<sequence length="413" mass="44821">MVIEVKIIGGTCVNVGCVPKKVMWFAANTATQIKSAKGFGFDVEWKGLDWQVLKTARDNYINGITSWYDGYLEKLGIDYVHGFGKLVDKNTVSVNGVEYTAEHIVLSPGGEPAVPHIEGAEYGITSDGFFELTALPKKVAVIGGGYIGVELAGVLNALGSEVEIFGRADSLLRGFDSMIQTALDKDYTTHGIRIHHGTTIDRVSADKTLFTNHGAFAGFDEIIWAVGRNPMTQHLGLENVGIKCNQRGFIPTDKFQTTNIDNIFALGDATGRAPLTPVAIAAGRRLADRIYNGMTDRHLDYDNIATVVFSHPPIGTIGLTETEANEKFDEVKVYKSEFTPMADALLDHKTTTALKLVCVGEDEKVVGCHIMGHGADEMLQGFAVAIRMGVTKKQLDDTVAIHPSSAEELVTMR</sequence>
<dbReference type="InterPro" id="IPR046952">
    <property type="entry name" value="GSHR/TRXR-like"/>
</dbReference>
<dbReference type="GO" id="GO:0005829">
    <property type="term" value="C:cytosol"/>
    <property type="evidence" value="ECO:0007669"/>
    <property type="project" value="TreeGrafter"/>
</dbReference>
<organism evidence="11">
    <name type="scientific">hydrothermal vent metagenome</name>
    <dbReference type="NCBI Taxonomy" id="652676"/>
    <lineage>
        <taxon>unclassified sequences</taxon>
        <taxon>metagenomes</taxon>
        <taxon>ecological metagenomes</taxon>
    </lineage>
</organism>
<dbReference type="AlphaFoldDB" id="A0A1W1E288"/>
<dbReference type="EC" id="1.8.1.7" evidence="11"/>
<evidence type="ECO:0000256" key="8">
    <source>
        <dbReference type="ARBA" id="ARBA00023284"/>
    </source>
</evidence>
<dbReference type="Pfam" id="PF07992">
    <property type="entry name" value="Pyr_redox_2"/>
    <property type="match status" value="1"/>
</dbReference>
<dbReference type="NCBIfam" id="NF004776">
    <property type="entry name" value="PRK06116.1"/>
    <property type="match status" value="1"/>
</dbReference>
<dbReference type="GO" id="GO:0005739">
    <property type="term" value="C:mitochondrion"/>
    <property type="evidence" value="ECO:0007669"/>
    <property type="project" value="TreeGrafter"/>
</dbReference>
<evidence type="ECO:0000256" key="1">
    <source>
        <dbReference type="ARBA" id="ARBA00001974"/>
    </source>
</evidence>
<dbReference type="InterPro" id="IPR036188">
    <property type="entry name" value="FAD/NAD-bd_sf"/>
</dbReference>
<keyword evidence="6 11" id="KW-0560">Oxidoreductase</keyword>